<dbReference type="Pfam" id="PF02518">
    <property type="entry name" value="HATPase_c"/>
    <property type="match status" value="1"/>
</dbReference>
<dbReference type="GO" id="GO:0009927">
    <property type="term" value="F:histidine phosphotransfer kinase activity"/>
    <property type="evidence" value="ECO:0007669"/>
    <property type="project" value="TreeGrafter"/>
</dbReference>
<protein>
    <recommendedName>
        <fullName evidence="2">histidine kinase</fullName>
        <ecNumber evidence="2">2.7.13.3</ecNumber>
    </recommendedName>
</protein>
<keyword evidence="4" id="KW-0808">Transferase</keyword>
<organism evidence="10 11">
    <name type="scientific">Hydrogenophaga intermedia</name>
    <dbReference type="NCBI Taxonomy" id="65786"/>
    <lineage>
        <taxon>Bacteria</taxon>
        <taxon>Pseudomonadati</taxon>
        <taxon>Pseudomonadota</taxon>
        <taxon>Betaproteobacteria</taxon>
        <taxon>Burkholderiales</taxon>
        <taxon>Comamonadaceae</taxon>
        <taxon>Hydrogenophaga</taxon>
    </lineage>
</organism>
<keyword evidence="11" id="KW-1185">Reference proteome</keyword>
<evidence type="ECO:0000256" key="4">
    <source>
        <dbReference type="ARBA" id="ARBA00022679"/>
    </source>
</evidence>
<dbReference type="Gene3D" id="3.30.450.20">
    <property type="entry name" value="PAS domain"/>
    <property type="match status" value="2"/>
</dbReference>
<reference evidence="11" key="1">
    <citation type="submission" date="2014-11" db="EMBL/GenBank/DDBJ databases">
        <title>Draft genome sequence of Hydrogenophaga intermedia S1.</title>
        <authorList>
            <person name="Gan H.M."/>
            <person name="Chew T.H."/>
            <person name="Stolz A."/>
        </authorList>
    </citation>
    <scope>NUCLEOTIDE SEQUENCE [LARGE SCALE GENOMIC DNA]</scope>
    <source>
        <strain evidence="11">S1</strain>
    </source>
</reference>
<gene>
    <name evidence="10" type="ORF">BN948_04996</name>
</gene>
<dbReference type="SUPFAM" id="SSF55785">
    <property type="entry name" value="PYP-like sensor domain (PAS domain)"/>
    <property type="match status" value="1"/>
</dbReference>
<feature type="domain" description="Response regulatory" evidence="9">
    <location>
        <begin position="741"/>
        <end position="857"/>
    </location>
</feature>
<dbReference type="InterPro" id="IPR003594">
    <property type="entry name" value="HATPase_dom"/>
</dbReference>
<feature type="modified residue" description="4-aspartylphosphate" evidence="6">
    <location>
        <position position="792"/>
    </location>
</feature>
<dbReference type="PRINTS" id="PR00344">
    <property type="entry name" value="BCTRLSENSOR"/>
</dbReference>
<name>A0A1L1Q165_HYDIT</name>
<keyword evidence="7" id="KW-0812">Transmembrane</keyword>
<dbReference type="InterPro" id="IPR003661">
    <property type="entry name" value="HisK_dim/P_dom"/>
</dbReference>
<dbReference type="GO" id="GO:0000155">
    <property type="term" value="F:phosphorelay sensor kinase activity"/>
    <property type="evidence" value="ECO:0007669"/>
    <property type="project" value="InterPro"/>
</dbReference>
<evidence type="ECO:0000259" key="8">
    <source>
        <dbReference type="PROSITE" id="PS50109"/>
    </source>
</evidence>
<proteinExistence type="predicted"/>
<accession>A0A1L1Q165</accession>
<feature type="domain" description="Histidine kinase" evidence="8">
    <location>
        <begin position="498"/>
        <end position="721"/>
    </location>
</feature>
<evidence type="ECO:0000259" key="9">
    <source>
        <dbReference type="PROSITE" id="PS50110"/>
    </source>
</evidence>
<dbReference type="InterPro" id="IPR036890">
    <property type="entry name" value="HATPase_C_sf"/>
</dbReference>
<dbReference type="SMART" id="SM00388">
    <property type="entry name" value="HisKA"/>
    <property type="match status" value="1"/>
</dbReference>
<keyword evidence="3 6" id="KW-0597">Phosphoprotein</keyword>
<dbReference type="Proteomes" id="UP000028878">
    <property type="component" value="Unassembled WGS sequence"/>
</dbReference>
<dbReference type="InterPro" id="IPR036097">
    <property type="entry name" value="HisK_dim/P_sf"/>
</dbReference>
<dbReference type="GO" id="GO:0005886">
    <property type="term" value="C:plasma membrane"/>
    <property type="evidence" value="ECO:0007669"/>
    <property type="project" value="TreeGrafter"/>
</dbReference>
<evidence type="ECO:0000256" key="7">
    <source>
        <dbReference type="SAM" id="Phobius"/>
    </source>
</evidence>
<dbReference type="SMART" id="SM00387">
    <property type="entry name" value="HATPase_c"/>
    <property type="match status" value="1"/>
</dbReference>
<dbReference type="PROSITE" id="PS50110">
    <property type="entry name" value="RESPONSE_REGULATORY"/>
    <property type="match status" value="1"/>
</dbReference>
<keyword evidence="7" id="KW-0472">Membrane</keyword>
<feature type="transmembrane region" description="Helical" evidence="7">
    <location>
        <begin position="40"/>
        <end position="61"/>
    </location>
</feature>
<dbReference type="InterPro" id="IPR001789">
    <property type="entry name" value="Sig_transdc_resp-reg_receiver"/>
</dbReference>
<keyword evidence="7" id="KW-1133">Transmembrane helix</keyword>
<comment type="catalytic activity">
    <reaction evidence="1">
        <text>ATP + protein L-histidine = ADP + protein N-phospho-L-histidine.</text>
        <dbReference type="EC" id="2.7.13.3"/>
    </reaction>
</comment>
<dbReference type="Gene3D" id="3.30.565.10">
    <property type="entry name" value="Histidine kinase-like ATPase, C-terminal domain"/>
    <property type="match status" value="1"/>
</dbReference>
<sequence>MAPEQAPTPISELSLDDGAAGAAAAARAPRWRELLLDRAVILPLLIAACLVAGLGVGLATLRQQLLDSEERMLAALSSALADQADSALAAAQTAMQATAEEIAGGAWTPDTPVAAAVLRARAAALPAARQMLLLDARARVLQAADGSLDEPAHDRADYFHSAAGAAPGSAHIGAPTTWPGHRTPWIPLSMPWYSPDGRHHGVIVVAADTALLLGGFDRRRPAPDARLRVLRTDGTPLLESEPSSGWPQRAGTLRPPTGVAAWTQIVDAPGDDGQTHGLLLAGHAMQRAPLAVVLSRDTHVVLADWRLQAWLVGGFALAALLVTTVLSLRHAREQRWREHSQRDLQRQRERAARAFAAAREGLWEWDPASERHYLSPRMRELLGFDASASAPPATHALSWPERVSQDDRRRLREAIDAHVRERTRDFSVTLRVTPPGEPPRHVRLRGQGLRDAQGQLLLLAGTAYDVSDEVAVSEAARRLDEQLQRARQFEALGALAGGVAHDFNNVLAAILGFGERARALAPEGSALAGHVQHMLSAGERGKTLVARMMAFGRTGQGLRQPYRPRALVQEAWTLAVQDVPEGVDARLDLDADDQELVGDGVAFFEAALNLMRNAVQAVGERGTLRARLFTETVEGPRVLWQGSLRPGRWLGLLVEDDGPGIEPAHLPRLLEPFYSTRGAQGGTGLGLAVVHAAVRDAHGAIELRTAPSEGTAITLHLPLPEPAAAHPAPGEATAWSGQGEVVMVVDDEPALVALLEEHLAERGFEPRGFSDAERAWRAFEAEPSLFAAVLSDQAMPRLSGLELIERCRRLSPGVVALIATAYGGTDFGARASAAGVQAVLAKPLDWAELDAVLQRLLHAPR</sequence>
<evidence type="ECO:0000256" key="1">
    <source>
        <dbReference type="ARBA" id="ARBA00000085"/>
    </source>
</evidence>
<dbReference type="Gene3D" id="1.10.287.130">
    <property type="match status" value="1"/>
</dbReference>
<dbReference type="Gene3D" id="3.40.50.2300">
    <property type="match status" value="1"/>
</dbReference>
<dbReference type="PANTHER" id="PTHR43047">
    <property type="entry name" value="TWO-COMPONENT HISTIDINE PROTEIN KINASE"/>
    <property type="match status" value="1"/>
</dbReference>
<dbReference type="InterPro" id="IPR004358">
    <property type="entry name" value="Sig_transdc_His_kin-like_C"/>
</dbReference>
<dbReference type="InterPro" id="IPR005467">
    <property type="entry name" value="His_kinase_dom"/>
</dbReference>
<dbReference type="EC" id="2.7.13.3" evidence="2"/>
<dbReference type="AlphaFoldDB" id="A0A1L1Q165"/>
<dbReference type="SUPFAM" id="SSF55874">
    <property type="entry name" value="ATPase domain of HSP90 chaperone/DNA topoisomerase II/histidine kinase"/>
    <property type="match status" value="1"/>
</dbReference>
<evidence type="ECO:0000313" key="10">
    <source>
        <dbReference type="EMBL" id="CDN90551.1"/>
    </source>
</evidence>
<evidence type="ECO:0000256" key="5">
    <source>
        <dbReference type="ARBA" id="ARBA00022777"/>
    </source>
</evidence>
<dbReference type="PANTHER" id="PTHR43047:SF72">
    <property type="entry name" value="OSMOSENSING HISTIDINE PROTEIN KINASE SLN1"/>
    <property type="match status" value="1"/>
</dbReference>
<dbReference type="SUPFAM" id="SSF47384">
    <property type="entry name" value="Homodimeric domain of signal transducing histidine kinase"/>
    <property type="match status" value="1"/>
</dbReference>
<dbReference type="CDD" id="cd00156">
    <property type="entry name" value="REC"/>
    <property type="match status" value="1"/>
</dbReference>
<evidence type="ECO:0000313" key="11">
    <source>
        <dbReference type="Proteomes" id="UP000028878"/>
    </source>
</evidence>
<evidence type="ECO:0000256" key="3">
    <source>
        <dbReference type="ARBA" id="ARBA00022553"/>
    </source>
</evidence>
<evidence type="ECO:0000256" key="2">
    <source>
        <dbReference type="ARBA" id="ARBA00012438"/>
    </source>
</evidence>
<dbReference type="SUPFAM" id="SSF52172">
    <property type="entry name" value="CheY-like"/>
    <property type="match status" value="1"/>
</dbReference>
<dbReference type="SMART" id="SM00448">
    <property type="entry name" value="REC"/>
    <property type="match status" value="1"/>
</dbReference>
<dbReference type="Pfam" id="PF00072">
    <property type="entry name" value="Response_reg"/>
    <property type="match status" value="1"/>
</dbReference>
<dbReference type="EMBL" id="CCAE010000093">
    <property type="protein sequence ID" value="CDN90551.1"/>
    <property type="molecule type" value="Genomic_DNA"/>
</dbReference>
<evidence type="ECO:0000256" key="6">
    <source>
        <dbReference type="PROSITE-ProRule" id="PRU00169"/>
    </source>
</evidence>
<dbReference type="CDD" id="cd00082">
    <property type="entry name" value="HisKA"/>
    <property type="match status" value="1"/>
</dbReference>
<dbReference type="InterPro" id="IPR035965">
    <property type="entry name" value="PAS-like_dom_sf"/>
</dbReference>
<dbReference type="PROSITE" id="PS50109">
    <property type="entry name" value="HIS_KIN"/>
    <property type="match status" value="1"/>
</dbReference>
<dbReference type="RefSeq" id="WP_009516356.1">
    <property type="nucleotide sequence ID" value="NZ_VCPF01000004.1"/>
</dbReference>
<keyword evidence="5 10" id="KW-0418">Kinase</keyword>
<dbReference type="InterPro" id="IPR011006">
    <property type="entry name" value="CheY-like_superfamily"/>
</dbReference>